<keyword evidence="8" id="KW-1185">Reference proteome</keyword>
<keyword evidence="5 6" id="KW-0472">Membrane</keyword>
<dbReference type="Gene3D" id="1.20.1250.20">
    <property type="entry name" value="MFS general substrate transporter like domains"/>
    <property type="match status" value="1"/>
</dbReference>
<name>A0A1I4RI81_9BURK</name>
<dbReference type="AlphaFoldDB" id="A0A1I4RI81"/>
<dbReference type="SUPFAM" id="SSF103473">
    <property type="entry name" value="MFS general substrate transporter"/>
    <property type="match status" value="1"/>
</dbReference>
<dbReference type="GO" id="GO:0016020">
    <property type="term" value="C:membrane"/>
    <property type="evidence" value="ECO:0007669"/>
    <property type="project" value="UniProtKB-SubCell"/>
</dbReference>
<feature type="transmembrane region" description="Helical" evidence="6">
    <location>
        <begin position="36"/>
        <end position="53"/>
    </location>
</feature>
<evidence type="ECO:0000256" key="5">
    <source>
        <dbReference type="ARBA" id="ARBA00023136"/>
    </source>
</evidence>
<organism evidence="7 8">
    <name type="scientific">Rugamonas rubra</name>
    <dbReference type="NCBI Taxonomy" id="758825"/>
    <lineage>
        <taxon>Bacteria</taxon>
        <taxon>Pseudomonadati</taxon>
        <taxon>Pseudomonadota</taxon>
        <taxon>Betaproteobacteria</taxon>
        <taxon>Burkholderiales</taxon>
        <taxon>Oxalobacteraceae</taxon>
        <taxon>Telluria group</taxon>
        <taxon>Rugamonas</taxon>
    </lineage>
</organism>
<dbReference type="InterPro" id="IPR004752">
    <property type="entry name" value="AmpG_permease/AT-1"/>
</dbReference>
<feature type="transmembrane region" description="Helical" evidence="6">
    <location>
        <begin position="292"/>
        <end position="314"/>
    </location>
</feature>
<dbReference type="GO" id="GO:0022857">
    <property type="term" value="F:transmembrane transporter activity"/>
    <property type="evidence" value="ECO:0007669"/>
    <property type="project" value="InterPro"/>
</dbReference>
<dbReference type="EMBL" id="FOTW01000022">
    <property type="protein sequence ID" value="SFM51746.1"/>
    <property type="molecule type" value="Genomic_DNA"/>
</dbReference>
<feature type="transmembrane region" description="Helical" evidence="6">
    <location>
        <begin position="262"/>
        <end position="285"/>
    </location>
</feature>
<evidence type="ECO:0000256" key="2">
    <source>
        <dbReference type="ARBA" id="ARBA00022448"/>
    </source>
</evidence>
<dbReference type="OrthoDB" id="9787815at2"/>
<evidence type="ECO:0000313" key="7">
    <source>
        <dbReference type="EMBL" id="SFM51746.1"/>
    </source>
</evidence>
<gene>
    <name evidence="7" type="ORF">SAMN02982985_04348</name>
</gene>
<feature type="transmembrane region" description="Helical" evidence="6">
    <location>
        <begin position="320"/>
        <end position="342"/>
    </location>
</feature>
<protein>
    <submittedName>
        <fullName evidence="7">MFS transporter, PAT family, beta-lactamase induction signal transducer AmpG</fullName>
    </submittedName>
</protein>
<feature type="transmembrane region" description="Helical" evidence="6">
    <location>
        <begin position="90"/>
        <end position="108"/>
    </location>
</feature>
<evidence type="ECO:0000256" key="1">
    <source>
        <dbReference type="ARBA" id="ARBA00004141"/>
    </source>
</evidence>
<feature type="transmembrane region" description="Helical" evidence="6">
    <location>
        <begin position="65"/>
        <end position="83"/>
    </location>
</feature>
<dbReference type="Proteomes" id="UP000199470">
    <property type="component" value="Unassembled WGS sequence"/>
</dbReference>
<keyword evidence="3 6" id="KW-0812">Transmembrane</keyword>
<dbReference type="Pfam" id="PF07690">
    <property type="entry name" value="MFS_1"/>
    <property type="match status" value="1"/>
</dbReference>
<keyword evidence="2" id="KW-0813">Transport</keyword>
<feature type="transmembrane region" description="Helical" evidence="6">
    <location>
        <begin position="6"/>
        <end position="24"/>
    </location>
</feature>
<dbReference type="PANTHER" id="PTHR12778:SF10">
    <property type="entry name" value="MAJOR FACILITATOR SUPERFAMILY DOMAIN-CONTAINING PROTEIN 3"/>
    <property type="match status" value="1"/>
</dbReference>
<dbReference type="InterPro" id="IPR011701">
    <property type="entry name" value="MFS"/>
</dbReference>
<dbReference type="PANTHER" id="PTHR12778">
    <property type="entry name" value="SOLUTE CARRIER FAMILY 33 ACETYL-COA TRANSPORTER -RELATED"/>
    <property type="match status" value="1"/>
</dbReference>
<evidence type="ECO:0000256" key="3">
    <source>
        <dbReference type="ARBA" id="ARBA00022692"/>
    </source>
</evidence>
<evidence type="ECO:0000256" key="4">
    <source>
        <dbReference type="ARBA" id="ARBA00022989"/>
    </source>
</evidence>
<dbReference type="InterPro" id="IPR036259">
    <property type="entry name" value="MFS_trans_sf"/>
</dbReference>
<feature type="transmembrane region" description="Helical" evidence="6">
    <location>
        <begin position="128"/>
        <end position="150"/>
    </location>
</feature>
<keyword evidence="4 6" id="KW-1133">Transmembrane helix</keyword>
<evidence type="ECO:0000256" key="6">
    <source>
        <dbReference type="SAM" id="Phobius"/>
    </source>
</evidence>
<feature type="transmembrane region" description="Helical" evidence="6">
    <location>
        <begin position="354"/>
        <end position="374"/>
    </location>
</feature>
<feature type="transmembrane region" description="Helical" evidence="6">
    <location>
        <begin position="386"/>
        <end position="406"/>
    </location>
</feature>
<evidence type="ECO:0000313" key="8">
    <source>
        <dbReference type="Proteomes" id="UP000199470"/>
    </source>
</evidence>
<accession>A0A1I4RI81</accession>
<proteinExistence type="predicted"/>
<feature type="transmembrane region" description="Helical" evidence="6">
    <location>
        <begin position="162"/>
        <end position="184"/>
    </location>
</feature>
<sequence length="426" mass="44989">MWWVPSLYFAQGLPFAVVMVMAGIMYKRLGIANGDITYWTSLLGLAWVVKPLWSPLLELSGNKKTVVVLFQGLGGLALIGAGLTLRLPGFFVFSVAALALAAMASSSHDVAADGLYIQSLSPREQAVYAGWLGTFWNGGKLFVQGALVVLAGQLEASLGVHAAWSLVLALPGAILCLLALYHWWAVPGAAPAAGTPLSVATVARTTAEVLGSFFRKPGIWLSIVFIVLFRAGEGQVQSIGRLFLIEARGNGGLGMSTADMGLAYGTFASVAFVAGSILGGYFGAWRGLRKSMFLMILAMNAPNLTFCYLSVYLPSGMLEISAILCVEMFGFGFGSTGLVLYMMQVVAPGKYPTAHYALGTGIMQLGLVLSTMVSGKIQLWLGYQHFFIWGVLAAVPVLLLSLFVALPGKEAAARDEAPAAGRAVSA</sequence>
<reference evidence="7 8" key="1">
    <citation type="submission" date="2016-10" db="EMBL/GenBank/DDBJ databases">
        <authorList>
            <person name="de Groot N.N."/>
        </authorList>
    </citation>
    <scope>NUCLEOTIDE SEQUENCE [LARGE SCALE GENOMIC DNA]</scope>
    <source>
        <strain evidence="7 8">ATCC 43154</strain>
    </source>
</reference>
<comment type="subcellular location">
    <subcellularLocation>
        <location evidence="1">Membrane</location>
        <topology evidence="1">Multi-pass membrane protein</topology>
    </subcellularLocation>
</comment>
<dbReference type="STRING" id="758825.SAMN02982985_04348"/>